<gene>
    <name evidence="4" type="ORF">UC3_00042</name>
</gene>
<dbReference type="AlphaFoldDB" id="R3X7U3"/>
<feature type="domain" description="HTH tetR-type" evidence="3">
    <location>
        <begin position="5"/>
        <end position="65"/>
    </location>
</feature>
<dbReference type="RefSeq" id="WP_010766744.1">
    <property type="nucleotide sequence ID" value="NZ_ASWE01000008.1"/>
</dbReference>
<dbReference type="eggNOG" id="COG1309">
    <property type="taxonomic scope" value="Bacteria"/>
</dbReference>
<evidence type="ECO:0000313" key="4">
    <source>
        <dbReference type="EMBL" id="EOL50150.1"/>
    </source>
</evidence>
<dbReference type="Pfam" id="PF00440">
    <property type="entry name" value="TetR_N"/>
    <property type="match status" value="1"/>
</dbReference>
<feature type="DNA-binding region" description="H-T-H motif" evidence="2">
    <location>
        <begin position="28"/>
        <end position="47"/>
    </location>
</feature>
<dbReference type="Gene3D" id="1.10.357.10">
    <property type="entry name" value="Tetracycline Repressor, domain 2"/>
    <property type="match status" value="1"/>
</dbReference>
<dbReference type="InterPro" id="IPR001647">
    <property type="entry name" value="HTH_TetR"/>
</dbReference>
<name>R3X7U3_9ENTE</name>
<protein>
    <recommendedName>
        <fullName evidence="3">HTH tetR-type domain-containing protein</fullName>
    </recommendedName>
</protein>
<dbReference type="GO" id="GO:0003677">
    <property type="term" value="F:DNA binding"/>
    <property type="evidence" value="ECO:0007669"/>
    <property type="project" value="UniProtKB-UniRule"/>
</dbReference>
<organism evidence="4 5">
    <name type="scientific">Enterococcus phoeniculicola ATCC BAA-412</name>
    <dbReference type="NCBI Taxonomy" id="1158610"/>
    <lineage>
        <taxon>Bacteria</taxon>
        <taxon>Bacillati</taxon>
        <taxon>Bacillota</taxon>
        <taxon>Bacilli</taxon>
        <taxon>Lactobacillales</taxon>
        <taxon>Enterococcaceae</taxon>
        <taxon>Enterococcus</taxon>
    </lineage>
</organism>
<evidence type="ECO:0000259" key="3">
    <source>
        <dbReference type="PROSITE" id="PS50977"/>
    </source>
</evidence>
<reference evidence="4 5" key="1">
    <citation type="submission" date="2013-02" db="EMBL/GenBank/DDBJ databases">
        <title>The Genome Sequence of Enterococcus phoeniculicola BAA-412.</title>
        <authorList>
            <consortium name="The Broad Institute Genome Sequencing Platform"/>
            <consortium name="The Broad Institute Genome Sequencing Center for Infectious Disease"/>
            <person name="Earl A.M."/>
            <person name="Gilmore M.S."/>
            <person name="Lebreton F."/>
            <person name="Walker B."/>
            <person name="Young S.K."/>
            <person name="Zeng Q."/>
            <person name="Gargeya S."/>
            <person name="Fitzgerald M."/>
            <person name="Haas B."/>
            <person name="Abouelleil A."/>
            <person name="Alvarado L."/>
            <person name="Arachchi H.M."/>
            <person name="Berlin A.M."/>
            <person name="Chapman S.B."/>
            <person name="Dewar J."/>
            <person name="Goldberg J."/>
            <person name="Griggs A."/>
            <person name="Gujja S."/>
            <person name="Hansen M."/>
            <person name="Howarth C."/>
            <person name="Imamovic A."/>
            <person name="Larimer J."/>
            <person name="McCowan C."/>
            <person name="Murphy C."/>
            <person name="Neiman D."/>
            <person name="Pearson M."/>
            <person name="Priest M."/>
            <person name="Roberts A."/>
            <person name="Saif S."/>
            <person name="Shea T."/>
            <person name="Sisk P."/>
            <person name="Sykes S."/>
            <person name="Wortman J."/>
            <person name="Nusbaum C."/>
            <person name="Birren B."/>
        </authorList>
    </citation>
    <scope>NUCLEOTIDE SEQUENCE [LARGE SCALE GENOMIC DNA]</scope>
    <source>
        <strain evidence="4 5">ATCC BAA-412</strain>
    </source>
</reference>
<dbReference type="PROSITE" id="PS50977">
    <property type="entry name" value="HTH_TETR_2"/>
    <property type="match status" value="1"/>
</dbReference>
<accession>R3X7U3</accession>
<proteinExistence type="predicted"/>
<dbReference type="STRING" id="154621.RV11_GL002259"/>
<dbReference type="EMBL" id="AJAT01000001">
    <property type="protein sequence ID" value="EOL50150.1"/>
    <property type="molecule type" value="Genomic_DNA"/>
</dbReference>
<sequence length="161" mass="19113">MNYKQYDARFILEGAFQLVIKKGFSSVTARGIAKELSISTQPVYIQFENMNELKVELKKYIFKYIKYTYFSEIAENKNSFFSKYYDFTINDKKLFVSINTDRELVKDFNDFLYKMFCEIPEIKKISNIQKKQLIYARYTGVVTSLIYINSEVTYQELIACV</sequence>
<dbReference type="SUPFAM" id="SSF46689">
    <property type="entry name" value="Homeodomain-like"/>
    <property type="match status" value="1"/>
</dbReference>
<keyword evidence="5" id="KW-1185">Reference proteome</keyword>
<dbReference type="Proteomes" id="UP000013785">
    <property type="component" value="Unassembled WGS sequence"/>
</dbReference>
<evidence type="ECO:0000256" key="1">
    <source>
        <dbReference type="ARBA" id="ARBA00023125"/>
    </source>
</evidence>
<keyword evidence="1 2" id="KW-0238">DNA-binding</keyword>
<evidence type="ECO:0000256" key="2">
    <source>
        <dbReference type="PROSITE-ProRule" id="PRU00335"/>
    </source>
</evidence>
<evidence type="ECO:0000313" key="5">
    <source>
        <dbReference type="Proteomes" id="UP000013785"/>
    </source>
</evidence>
<dbReference type="HOGENOM" id="CLU_100170_2_0_9"/>
<comment type="caution">
    <text evidence="4">The sequence shown here is derived from an EMBL/GenBank/DDBJ whole genome shotgun (WGS) entry which is preliminary data.</text>
</comment>
<dbReference type="InterPro" id="IPR009057">
    <property type="entry name" value="Homeodomain-like_sf"/>
</dbReference>
<dbReference type="OrthoDB" id="2193387at2"/>